<dbReference type="PANTHER" id="PTHR38107:SF4">
    <property type="entry name" value="LYSOZYME"/>
    <property type="match status" value="1"/>
</dbReference>
<evidence type="ECO:0000256" key="3">
    <source>
        <dbReference type="ARBA" id="ARBA00022638"/>
    </source>
</evidence>
<name>A0A855SHL0_PHOAN</name>
<dbReference type="EC" id="3.2.1.17" evidence="6"/>
<dbReference type="InterPro" id="IPR002196">
    <property type="entry name" value="Glyco_hydro_24"/>
</dbReference>
<keyword evidence="2 6" id="KW-0929">Antimicrobial</keyword>
<comment type="similarity">
    <text evidence="6">Belongs to the glycosyl hydrolase 24 family.</text>
</comment>
<dbReference type="AlphaFoldDB" id="A0A855SHL0"/>
<dbReference type="RefSeq" id="WP_045082449.1">
    <property type="nucleotide sequence ID" value="NZ_JZSX01000001.1"/>
</dbReference>
<keyword evidence="5 6" id="KW-0326">Glycosidase</keyword>
<dbReference type="GO" id="GO:0031640">
    <property type="term" value="P:killing of cells of another organism"/>
    <property type="evidence" value="ECO:0007669"/>
    <property type="project" value="UniProtKB-KW"/>
</dbReference>
<evidence type="ECO:0000313" key="7">
    <source>
        <dbReference type="EMBL" id="PSX08575.1"/>
    </source>
</evidence>
<dbReference type="GO" id="GO:0003796">
    <property type="term" value="F:lysozyme activity"/>
    <property type="evidence" value="ECO:0007669"/>
    <property type="project" value="UniProtKB-EC"/>
</dbReference>
<dbReference type="GO" id="GO:0016998">
    <property type="term" value="P:cell wall macromolecule catabolic process"/>
    <property type="evidence" value="ECO:0007669"/>
    <property type="project" value="InterPro"/>
</dbReference>
<keyword evidence="3 6" id="KW-0081">Bacteriolytic enzyme</keyword>
<evidence type="ECO:0000313" key="8">
    <source>
        <dbReference type="Proteomes" id="UP000241440"/>
    </source>
</evidence>
<dbReference type="CDD" id="cd16901">
    <property type="entry name" value="lyz_P1"/>
    <property type="match status" value="1"/>
</dbReference>
<dbReference type="PANTHER" id="PTHR38107">
    <property type="match status" value="1"/>
</dbReference>
<reference evidence="7 8" key="1">
    <citation type="submission" date="2018-01" db="EMBL/GenBank/DDBJ databases">
        <title>Whole genome sequencing of Histamine producing bacteria.</title>
        <authorList>
            <person name="Butler K."/>
        </authorList>
    </citation>
    <scope>NUCLEOTIDE SEQUENCE [LARGE SCALE GENOMIC DNA]</scope>
    <source>
        <strain evidence="7 8">A2-1</strain>
    </source>
</reference>
<organism evidence="7 8">
    <name type="scientific">Photobacterium angustum</name>
    <dbReference type="NCBI Taxonomy" id="661"/>
    <lineage>
        <taxon>Bacteria</taxon>
        <taxon>Pseudomonadati</taxon>
        <taxon>Pseudomonadota</taxon>
        <taxon>Gammaproteobacteria</taxon>
        <taxon>Vibrionales</taxon>
        <taxon>Vibrionaceae</taxon>
        <taxon>Photobacterium</taxon>
    </lineage>
</organism>
<dbReference type="InterPro" id="IPR034690">
    <property type="entry name" value="Endolysin_T4_type"/>
</dbReference>
<evidence type="ECO:0000256" key="5">
    <source>
        <dbReference type="ARBA" id="ARBA00023295"/>
    </source>
</evidence>
<dbReference type="Gene3D" id="1.10.530.40">
    <property type="match status" value="1"/>
</dbReference>
<evidence type="ECO:0000256" key="2">
    <source>
        <dbReference type="ARBA" id="ARBA00022529"/>
    </source>
</evidence>
<dbReference type="SUPFAM" id="SSF53955">
    <property type="entry name" value="Lysozyme-like"/>
    <property type="match status" value="1"/>
</dbReference>
<dbReference type="Pfam" id="PF00959">
    <property type="entry name" value="Phage_lysozyme"/>
    <property type="match status" value="1"/>
</dbReference>
<dbReference type="GO" id="GO:0009253">
    <property type="term" value="P:peptidoglycan catabolic process"/>
    <property type="evidence" value="ECO:0007669"/>
    <property type="project" value="InterPro"/>
</dbReference>
<evidence type="ECO:0000256" key="4">
    <source>
        <dbReference type="ARBA" id="ARBA00022801"/>
    </source>
</evidence>
<gene>
    <name evidence="7" type="ORF">C0W41_05655</name>
</gene>
<proteinExistence type="inferred from homology"/>
<dbReference type="GO" id="GO:0042742">
    <property type="term" value="P:defense response to bacterium"/>
    <property type="evidence" value="ECO:0007669"/>
    <property type="project" value="UniProtKB-KW"/>
</dbReference>
<dbReference type="InterPro" id="IPR023346">
    <property type="entry name" value="Lysozyme-like_dom_sf"/>
</dbReference>
<comment type="catalytic activity">
    <reaction evidence="1 6">
        <text>Hydrolysis of (1-&gt;4)-beta-linkages between N-acetylmuramic acid and N-acetyl-D-glucosamine residues in a peptidoglycan and between N-acetyl-D-glucosamine residues in chitodextrins.</text>
        <dbReference type="EC" id="3.2.1.17"/>
    </reaction>
</comment>
<protein>
    <recommendedName>
        <fullName evidence="6">Lysozyme</fullName>
        <ecNumber evidence="6">3.2.1.17</ecNumber>
    </recommendedName>
</protein>
<evidence type="ECO:0000256" key="6">
    <source>
        <dbReference type="RuleBase" id="RU003788"/>
    </source>
</evidence>
<dbReference type="InterPro" id="IPR023347">
    <property type="entry name" value="Lysozyme_dom_sf"/>
</dbReference>
<dbReference type="HAMAP" id="MF_04110">
    <property type="entry name" value="ENDOLYSIN_T4"/>
    <property type="match status" value="1"/>
</dbReference>
<comment type="caution">
    <text evidence="7">The sequence shown here is derived from an EMBL/GenBank/DDBJ whole genome shotgun (WGS) entry which is preliminary data.</text>
</comment>
<dbReference type="Proteomes" id="UP000241440">
    <property type="component" value="Unassembled WGS sequence"/>
</dbReference>
<dbReference type="InterPro" id="IPR051018">
    <property type="entry name" value="Bacteriophage_GH24"/>
</dbReference>
<keyword evidence="4 6" id="KW-0378">Hydrolase</keyword>
<dbReference type="GeneID" id="61230102"/>
<evidence type="ECO:0000256" key="1">
    <source>
        <dbReference type="ARBA" id="ARBA00000632"/>
    </source>
</evidence>
<accession>A0A855SHL0</accession>
<dbReference type="EMBL" id="PYOY01000002">
    <property type="protein sequence ID" value="PSX08575.1"/>
    <property type="molecule type" value="Genomic_DNA"/>
</dbReference>
<sequence>MNKIKKVLCSVVAVIGVITGGVAVDQYVSVGNVVIDGQDLGVVKTSPAGLALIGNAEGCRLDPYKCPAGLTTNGMGNTHDVPNKVIDEKQAAIDWVVNIQDAEQCLDSVVPKGKALTQGQQDAFTSFIFNTGCTRFKTNRNGSQTQIARLIEQGDFALACDQLPRWVYGGGKKLNGLVTRRGAENERCHALD</sequence>